<reference evidence="1" key="2">
    <citation type="journal article" date="2024" name="Plant">
        <title>Genomic evolution and insights into agronomic trait innovations of Sesamum species.</title>
        <authorList>
            <person name="Miao H."/>
            <person name="Wang L."/>
            <person name="Qu L."/>
            <person name="Liu H."/>
            <person name="Sun Y."/>
            <person name="Le M."/>
            <person name="Wang Q."/>
            <person name="Wei S."/>
            <person name="Zheng Y."/>
            <person name="Lin W."/>
            <person name="Duan Y."/>
            <person name="Cao H."/>
            <person name="Xiong S."/>
            <person name="Wang X."/>
            <person name="Wei L."/>
            <person name="Li C."/>
            <person name="Ma Q."/>
            <person name="Ju M."/>
            <person name="Zhao R."/>
            <person name="Li G."/>
            <person name="Mu C."/>
            <person name="Tian Q."/>
            <person name="Mei H."/>
            <person name="Zhang T."/>
            <person name="Gao T."/>
            <person name="Zhang H."/>
        </authorList>
    </citation>
    <scope>NUCLEOTIDE SEQUENCE</scope>
    <source>
        <strain evidence="1">G02</strain>
    </source>
</reference>
<comment type="caution">
    <text evidence="1">The sequence shown here is derived from an EMBL/GenBank/DDBJ whole genome shotgun (WGS) entry which is preliminary data.</text>
</comment>
<sequence length="72" mass="8065">MVHDFKKSHAFREDIKNKAAEFGIQAYITKLKGSAKGFDAGKLDLKLDCNLQAYLDESIVPMEEDEFATLLG</sequence>
<accession>A0AAW2M3M6</accession>
<dbReference type="AlphaFoldDB" id="A0AAW2M3M6"/>
<gene>
    <name evidence="1" type="ORF">Sradi_5065000</name>
</gene>
<organism evidence="1">
    <name type="scientific">Sesamum radiatum</name>
    <name type="common">Black benniseed</name>
    <dbReference type="NCBI Taxonomy" id="300843"/>
    <lineage>
        <taxon>Eukaryota</taxon>
        <taxon>Viridiplantae</taxon>
        <taxon>Streptophyta</taxon>
        <taxon>Embryophyta</taxon>
        <taxon>Tracheophyta</taxon>
        <taxon>Spermatophyta</taxon>
        <taxon>Magnoliopsida</taxon>
        <taxon>eudicotyledons</taxon>
        <taxon>Gunneridae</taxon>
        <taxon>Pentapetalae</taxon>
        <taxon>asterids</taxon>
        <taxon>lamiids</taxon>
        <taxon>Lamiales</taxon>
        <taxon>Pedaliaceae</taxon>
        <taxon>Sesamum</taxon>
    </lineage>
</organism>
<reference evidence="1" key="1">
    <citation type="submission" date="2020-06" db="EMBL/GenBank/DDBJ databases">
        <authorList>
            <person name="Li T."/>
            <person name="Hu X."/>
            <person name="Zhang T."/>
            <person name="Song X."/>
            <person name="Zhang H."/>
            <person name="Dai N."/>
            <person name="Sheng W."/>
            <person name="Hou X."/>
            <person name="Wei L."/>
        </authorList>
    </citation>
    <scope>NUCLEOTIDE SEQUENCE</scope>
    <source>
        <strain evidence="1">G02</strain>
        <tissue evidence="1">Leaf</tissue>
    </source>
</reference>
<proteinExistence type="predicted"/>
<protein>
    <submittedName>
        <fullName evidence="1">Uncharacterized protein</fullName>
    </submittedName>
</protein>
<evidence type="ECO:0000313" key="1">
    <source>
        <dbReference type="EMBL" id="KAL0324957.1"/>
    </source>
</evidence>
<name>A0AAW2M3M6_SESRA</name>
<dbReference type="EMBL" id="JACGWJ010000023">
    <property type="protein sequence ID" value="KAL0324957.1"/>
    <property type="molecule type" value="Genomic_DNA"/>
</dbReference>